<dbReference type="GO" id="GO:0005789">
    <property type="term" value="C:endoplasmic reticulum membrane"/>
    <property type="evidence" value="ECO:0007669"/>
    <property type="project" value="UniProtKB-SubCell"/>
</dbReference>
<dbReference type="InterPro" id="IPR001128">
    <property type="entry name" value="Cyt_P450"/>
</dbReference>
<evidence type="ECO:0000256" key="3">
    <source>
        <dbReference type="ARBA" id="ARBA00022824"/>
    </source>
</evidence>
<sequence>MSNFDDSQTNPSMSTDNDETALSKYEDELERTIQENLTNEQDLYTQKLFLAFQNAATNVTKMFRERSNGTTNWNAFHTAAESVAMLYKESLDALKDTIQLGIINGQQRKTKQILCWTRRKQRRHIRTDELYNYLIDRPAAYPSEVHNLHVNTSNSLPIVDDLQTFRQALVMNDNDNKTHHDILSNRQSEQLESFVSQQVANQLARKRDYHSAELFTHDLQKETNMAVISFALLFVIFTVLFILRYKDWFLYRIKVIRTYETIPCPAGKLPVLGNILDLPVNPYEFSKKLSEFYEDAKKTDLYCLWLGTHPLIAFFHPVGLEHFFANSKHITKSSDYIFLHPWLRTGLLTSAGTKWKNRRRILTPAFHDKELLNNFVEIFNEQTAILMQRLASVTGEKEINLYPYIASCALDIICEAAMGLSIGAQQKRNSEYVDAVLKLTDIILKRQRMPWMWPDTVFKFLPDGRAHDRYLDIVHQFTKKVIDDRARDFHASEIKGKRSAFLDLLLKQMHDEQLTLLDIQEEVDTFMFEGHDTTAAAMNFTCFMIASHPEVQQKLHEEVDRVFGKDRDRHCTMEDIEELQYLECVIKETLRLFPSVPFIAREVQEDFMYHNHKILKGSTAVIFIYYIHRDPKHFPDPEKFDPDRFLPENSVDRAPFAFVPFSAGSRNCIGQRFALLEEKTILSSILRRFKLKTSESREDLHLSFEVILRSENGAFVQLENRE</sequence>
<dbReference type="AlphaFoldDB" id="A0A813T1Y5"/>
<keyword evidence="5" id="KW-0349">Heme</keyword>
<comment type="similarity">
    <text evidence="2">Belongs to the cytochrome P450 family.</text>
</comment>
<keyword evidence="5" id="KW-0479">Metal-binding</keyword>
<evidence type="ECO:0000256" key="2">
    <source>
        <dbReference type="ARBA" id="ARBA00010617"/>
    </source>
</evidence>
<dbReference type="PANTHER" id="PTHR24291">
    <property type="entry name" value="CYTOCHROME P450 FAMILY 4"/>
    <property type="match status" value="1"/>
</dbReference>
<dbReference type="PRINTS" id="PR00385">
    <property type="entry name" value="P450"/>
</dbReference>
<keyword evidence="3" id="KW-0256">Endoplasmic reticulum</keyword>
<organism evidence="8 9">
    <name type="scientific">Adineta ricciae</name>
    <name type="common">Rotifer</name>
    <dbReference type="NCBI Taxonomy" id="249248"/>
    <lineage>
        <taxon>Eukaryota</taxon>
        <taxon>Metazoa</taxon>
        <taxon>Spiralia</taxon>
        <taxon>Gnathifera</taxon>
        <taxon>Rotifera</taxon>
        <taxon>Eurotatoria</taxon>
        <taxon>Bdelloidea</taxon>
        <taxon>Adinetida</taxon>
        <taxon>Adinetidae</taxon>
        <taxon>Adineta</taxon>
    </lineage>
</organism>
<dbReference type="GO" id="GO:0004497">
    <property type="term" value="F:monooxygenase activity"/>
    <property type="evidence" value="ECO:0007669"/>
    <property type="project" value="InterPro"/>
</dbReference>
<feature type="compositionally biased region" description="Polar residues" evidence="6">
    <location>
        <begin position="1"/>
        <end position="15"/>
    </location>
</feature>
<evidence type="ECO:0000313" key="8">
    <source>
        <dbReference type="EMBL" id="CAF0802886.1"/>
    </source>
</evidence>
<evidence type="ECO:0000256" key="4">
    <source>
        <dbReference type="ARBA" id="ARBA00023136"/>
    </source>
</evidence>
<gene>
    <name evidence="8" type="ORF">XAT740_LOCUS3065</name>
</gene>
<feature type="region of interest" description="Disordered" evidence="6">
    <location>
        <begin position="1"/>
        <end position="21"/>
    </location>
</feature>
<reference evidence="8" key="1">
    <citation type="submission" date="2021-02" db="EMBL/GenBank/DDBJ databases">
        <authorList>
            <person name="Nowell W R."/>
        </authorList>
    </citation>
    <scope>NUCLEOTIDE SEQUENCE</scope>
</reference>
<feature type="binding site" description="axial binding residue" evidence="5">
    <location>
        <position position="668"/>
    </location>
    <ligand>
        <name>heme</name>
        <dbReference type="ChEBI" id="CHEBI:30413"/>
    </ligand>
    <ligandPart>
        <name>Fe</name>
        <dbReference type="ChEBI" id="CHEBI:18248"/>
    </ligandPart>
</feature>
<keyword evidence="7" id="KW-1133">Transmembrane helix</keyword>
<dbReference type="InterPro" id="IPR036396">
    <property type="entry name" value="Cyt_P450_sf"/>
</dbReference>
<evidence type="ECO:0008006" key="10">
    <source>
        <dbReference type="Google" id="ProtNLM"/>
    </source>
</evidence>
<proteinExistence type="inferred from homology"/>
<keyword evidence="7" id="KW-0812">Transmembrane</keyword>
<dbReference type="GO" id="GO:0016705">
    <property type="term" value="F:oxidoreductase activity, acting on paired donors, with incorporation or reduction of molecular oxygen"/>
    <property type="evidence" value="ECO:0007669"/>
    <property type="project" value="InterPro"/>
</dbReference>
<evidence type="ECO:0000313" key="9">
    <source>
        <dbReference type="Proteomes" id="UP000663828"/>
    </source>
</evidence>
<keyword evidence="9" id="KW-1185">Reference proteome</keyword>
<evidence type="ECO:0000256" key="5">
    <source>
        <dbReference type="PIRSR" id="PIRSR602401-1"/>
    </source>
</evidence>
<keyword evidence="4 7" id="KW-0472">Membrane</keyword>
<accession>A0A813T1Y5</accession>
<dbReference type="GO" id="GO:0005506">
    <property type="term" value="F:iron ion binding"/>
    <property type="evidence" value="ECO:0007669"/>
    <property type="project" value="InterPro"/>
</dbReference>
<evidence type="ECO:0000256" key="1">
    <source>
        <dbReference type="ARBA" id="ARBA00004586"/>
    </source>
</evidence>
<dbReference type="GO" id="GO:0020037">
    <property type="term" value="F:heme binding"/>
    <property type="evidence" value="ECO:0007669"/>
    <property type="project" value="InterPro"/>
</dbReference>
<comment type="caution">
    <text evidence="8">The sequence shown here is derived from an EMBL/GenBank/DDBJ whole genome shotgun (WGS) entry which is preliminary data.</text>
</comment>
<dbReference type="PROSITE" id="PS00086">
    <property type="entry name" value="CYTOCHROME_P450"/>
    <property type="match status" value="1"/>
</dbReference>
<dbReference type="Gene3D" id="1.10.630.10">
    <property type="entry name" value="Cytochrome P450"/>
    <property type="match status" value="1"/>
</dbReference>
<evidence type="ECO:0000256" key="7">
    <source>
        <dbReference type="SAM" id="Phobius"/>
    </source>
</evidence>
<dbReference type="InterPro" id="IPR050196">
    <property type="entry name" value="Cytochrome_P450_Monoox"/>
</dbReference>
<dbReference type="PANTHER" id="PTHR24291:SF189">
    <property type="entry name" value="CYTOCHROME P450 4C3-RELATED"/>
    <property type="match status" value="1"/>
</dbReference>
<comment type="subcellular location">
    <subcellularLocation>
        <location evidence="1">Endoplasmic reticulum membrane</location>
    </subcellularLocation>
</comment>
<evidence type="ECO:0000256" key="6">
    <source>
        <dbReference type="SAM" id="MobiDB-lite"/>
    </source>
</evidence>
<keyword evidence="5" id="KW-0408">Iron</keyword>
<dbReference type="InterPro" id="IPR017972">
    <property type="entry name" value="Cyt_P450_CS"/>
</dbReference>
<dbReference type="SUPFAM" id="SSF48264">
    <property type="entry name" value="Cytochrome P450"/>
    <property type="match status" value="1"/>
</dbReference>
<dbReference type="Pfam" id="PF15251">
    <property type="entry name" value="TAPR1-like"/>
    <property type="match status" value="1"/>
</dbReference>
<protein>
    <recommendedName>
        <fullName evidence="10">Cytochrome P450</fullName>
    </recommendedName>
</protein>
<dbReference type="PRINTS" id="PR00463">
    <property type="entry name" value="EP450I"/>
</dbReference>
<dbReference type="EMBL" id="CAJNOR010000114">
    <property type="protein sequence ID" value="CAF0802886.1"/>
    <property type="molecule type" value="Genomic_DNA"/>
</dbReference>
<dbReference type="InterPro" id="IPR029196">
    <property type="entry name" value="HAPSTR1-like"/>
</dbReference>
<name>A0A813T1Y5_ADIRI</name>
<dbReference type="Proteomes" id="UP000663828">
    <property type="component" value="Unassembled WGS sequence"/>
</dbReference>
<dbReference type="Pfam" id="PF00067">
    <property type="entry name" value="p450"/>
    <property type="match status" value="1"/>
</dbReference>
<feature type="transmembrane region" description="Helical" evidence="7">
    <location>
        <begin position="225"/>
        <end position="243"/>
    </location>
</feature>
<dbReference type="InterPro" id="IPR002401">
    <property type="entry name" value="Cyt_P450_E_grp-I"/>
</dbReference>
<comment type="cofactor">
    <cofactor evidence="5">
        <name>heme</name>
        <dbReference type="ChEBI" id="CHEBI:30413"/>
    </cofactor>
</comment>